<evidence type="ECO:0000256" key="1">
    <source>
        <dbReference type="SAM" id="MobiDB-lite"/>
    </source>
</evidence>
<dbReference type="SUPFAM" id="SSF52113">
    <property type="entry name" value="BRCT domain"/>
    <property type="match status" value="1"/>
</dbReference>
<dbReference type="InterPro" id="IPR036420">
    <property type="entry name" value="BRCT_dom_sf"/>
</dbReference>
<dbReference type="STRING" id="5762.D2V9M2"/>
<dbReference type="InParanoid" id="D2V9M2"/>
<reference evidence="3 4" key="1">
    <citation type="journal article" date="2010" name="Cell">
        <title>The genome of Naegleria gruberi illuminates early eukaryotic versatility.</title>
        <authorList>
            <person name="Fritz-Laylin L.K."/>
            <person name="Prochnik S.E."/>
            <person name="Ginger M.L."/>
            <person name="Dacks J.B."/>
            <person name="Carpenter M.L."/>
            <person name="Field M.C."/>
            <person name="Kuo A."/>
            <person name="Paredez A."/>
            <person name="Chapman J."/>
            <person name="Pham J."/>
            <person name="Shu S."/>
            <person name="Neupane R."/>
            <person name="Cipriano M."/>
            <person name="Mancuso J."/>
            <person name="Tu H."/>
            <person name="Salamov A."/>
            <person name="Lindquist E."/>
            <person name="Shapiro H."/>
            <person name="Lucas S."/>
            <person name="Grigoriev I.V."/>
            <person name="Cande W.Z."/>
            <person name="Fulton C."/>
            <person name="Rokhsar D.S."/>
            <person name="Dawson S.C."/>
        </authorList>
    </citation>
    <scope>NUCLEOTIDE SEQUENCE [LARGE SCALE GENOMIC DNA]</scope>
    <source>
        <strain evidence="3 4">NEG-M</strain>
    </source>
</reference>
<dbReference type="Gene3D" id="3.40.50.10190">
    <property type="entry name" value="BRCT domain"/>
    <property type="match status" value="1"/>
</dbReference>
<dbReference type="KEGG" id="ngr:NAEGRDRAFT_47730"/>
<evidence type="ECO:0000259" key="2">
    <source>
        <dbReference type="PROSITE" id="PS50172"/>
    </source>
</evidence>
<protein>
    <submittedName>
        <fullName evidence="3">BRCT domain-containing protein</fullName>
    </submittedName>
</protein>
<dbReference type="VEuPathDB" id="AmoebaDB:NAEGRDRAFT_47730"/>
<name>D2V9M2_NAEGR</name>
<dbReference type="EMBL" id="GG738858">
    <property type="protein sequence ID" value="EFC46489.1"/>
    <property type="molecule type" value="Genomic_DNA"/>
</dbReference>
<feature type="region of interest" description="Disordered" evidence="1">
    <location>
        <begin position="130"/>
        <end position="251"/>
    </location>
</feature>
<gene>
    <name evidence="3" type="ORF">NAEGRDRAFT_47730</name>
</gene>
<evidence type="ECO:0000313" key="4">
    <source>
        <dbReference type="Proteomes" id="UP000006671"/>
    </source>
</evidence>
<dbReference type="SMART" id="SM00292">
    <property type="entry name" value="BRCT"/>
    <property type="match status" value="1"/>
</dbReference>
<dbReference type="eggNOG" id="KOG3226">
    <property type="taxonomic scope" value="Eukaryota"/>
</dbReference>
<dbReference type="GO" id="GO:0006284">
    <property type="term" value="P:base-excision repair"/>
    <property type="evidence" value="ECO:0007669"/>
    <property type="project" value="TreeGrafter"/>
</dbReference>
<dbReference type="PANTHER" id="PTHR11370">
    <property type="entry name" value="DNA-REPAIR PROTEIN XRCC1"/>
    <property type="match status" value="1"/>
</dbReference>
<dbReference type="Pfam" id="PF00533">
    <property type="entry name" value="BRCT"/>
    <property type="match status" value="1"/>
</dbReference>
<dbReference type="PANTHER" id="PTHR11370:SF5">
    <property type="entry name" value="DNA REPAIR PROTEIN XRCC1"/>
    <property type="match status" value="1"/>
</dbReference>
<dbReference type="Proteomes" id="UP000006671">
    <property type="component" value="Unassembled WGS sequence"/>
</dbReference>
<dbReference type="OrthoDB" id="25840at2759"/>
<dbReference type="RefSeq" id="XP_002679233.1">
    <property type="nucleotide sequence ID" value="XM_002679187.1"/>
</dbReference>
<feature type="compositionally biased region" description="Basic and acidic residues" evidence="1">
    <location>
        <begin position="426"/>
        <end position="436"/>
    </location>
</feature>
<dbReference type="AlphaFoldDB" id="D2V9M2"/>
<feature type="compositionally biased region" description="Basic residues" evidence="1">
    <location>
        <begin position="229"/>
        <end position="239"/>
    </location>
</feature>
<dbReference type="InterPro" id="IPR001357">
    <property type="entry name" value="BRCT_dom"/>
</dbReference>
<organism evidence="4">
    <name type="scientific">Naegleria gruberi</name>
    <name type="common">Amoeba</name>
    <dbReference type="NCBI Taxonomy" id="5762"/>
    <lineage>
        <taxon>Eukaryota</taxon>
        <taxon>Discoba</taxon>
        <taxon>Heterolobosea</taxon>
        <taxon>Tetramitia</taxon>
        <taxon>Eutetramitia</taxon>
        <taxon>Vahlkampfiidae</taxon>
        <taxon>Naegleria</taxon>
    </lineage>
</organism>
<dbReference type="GeneID" id="8848702"/>
<feature type="compositionally biased region" description="Acidic residues" evidence="1">
    <location>
        <begin position="385"/>
        <end position="397"/>
    </location>
</feature>
<dbReference type="GO" id="GO:0005634">
    <property type="term" value="C:nucleus"/>
    <property type="evidence" value="ECO:0007669"/>
    <property type="project" value="TreeGrafter"/>
</dbReference>
<feature type="compositionally biased region" description="Basic residues" evidence="1">
    <location>
        <begin position="180"/>
        <end position="197"/>
    </location>
</feature>
<feature type="domain" description="BRCT" evidence="2">
    <location>
        <begin position="291"/>
        <end position="381"/>
    </location>
</feature>
<feature type="compositionally biased region" description="Basic residues" evidence="1">
    <location>
        <begin position="416"/>
        <end position="425"/>
    </location>
</feature>
<feature type="compositionally biased region" description="Polar residues" evidence="1">
    <location>
        <begin position="474"/>
        <end position="483"/>
    </location>
</feature>
<feature type="region of interest" description="Disordered" evidence="1">
    <location>
        <begin position="376"/>
        <end position="483"/>
    </location>
</feature>
<dbReference type="PROSITE" id="PS50172">
    <property type="entry name" value="BRCT"/>
    <property type="match status" value="1"/>
</dbReference>
<keyword evidence="4" id="KW-1185">Reference proteome</keyword>
<feature type="compositionally biased region" description="Basic and acidic residues" evidence="1">
    <location>
        <begin position="164"/>
        <end position="179"/>
    </location>
</feature>
<proteinExistence type="predicted"/>
<sequence>MLKFHETKSRTKLNELYVFDKKQLNRAALVRQDEKDFKGWKKLSVKITQTFGDYPFGLQYFALESESSSSAKTDESNKMSDECSTPLIIRGSTLDIPFLSDDDEPMISGQDQLEEARKMAKTKLTLSPALNITPDLGSSSSTPSKPKKRTLPSGIAAKPQKTQKKNDLSDDSEKSDKETKKKTKKPAAKTDKKRPKFKSISDDDDDKASASDSSSKKKKTTKKADAKKPTKRKTTKKKKTLDDPSDTDDEEELIDNASDADENGNLAGFVVSNKTVIKDNKKLQDGPVCTNKTDVLQGCIIAISGIQNPKRTEIREAAMAIGAKYRPQYTADTTHLIAAFVDDRNEKSKQAKKAGAFIVNAEWVFDCEKNSRRMNESKYSMLKDESEDEIEGSDEEYQLSSSSDDLLGDGEDREYRPKRKKRKVVEKKTRSVKKESDDETNDDGNESDKSLGKSNSQSLAPPPIVKSEKKENSQVKSEVNSDEQQVVADIPIKVEELKVKEEESKPIAQDCAMEDDILSSSDEQEVLRLKSFYDSGNYSKSFSDFIVEDIFALAYQTAQDGELFDYFDKWSLKTPSPKFIRMIARSSVEGPEEVVKQLDECRDNILKYIEVNFASKKPKTDGSQRQTRTHKVYHFLRR</sequence>
<accession>D2V9M2</accession>
<evidence type="ECO:0000313" key="3">
    <source>
        <dbReference type="EMBL" id="EFC46489.1"/>
    </source>
</evidence>
<dbReference type="OMA" id="QDCAMED"/>